<evidence type="ECO:0000313" key="1">
    <source>
        <dbReference type="EMBL" id="MEI5614669.1"/>
    </source>
</evidence>
<keyword evidence="2" id="KW-1185">Reference proteome</keyword>
<dbReference type="EMBL" id="JBBAYM010000030">
    <property type="protein sequence ID" value="MEI5614669.1"/>
    <property type="molecule type" value="Genomic_DNA"/>
</dbReference>
<dbReference type="RefSeq" id="WP_336542620.1">
    <property type="nucleotide sequence ID" value="NZ_JBBAYM010000030.1"/>
</dbReference>
<name>A0ABU8GN91_9ACTN</name>
<gene>
    <name evidence="1" type="ORF">WB403_36640</name>
</gene>
<organism evidence="1 2">
    <name type="scientific">Streptomyces brasiliscabiei</name>
    <dbReference type="NCBI Taxonomy" id="2736302"/>
    <lineage>
        <taxon>Bacteria</taxon>
        <taxon>Bacillati</taxon>
        <taxon>Actinomycetota</taxon>
        <taxon>Actinomycetes</taxon>
        <taxon>Kitasatosporales</taxon>
        <taxon>Streptomycetaceae</taxon>
        <taxon>Streptomyces</taxon>
    </lineage>
</organism>
<accession>A0ABU8GN91</accession>
<reference evidence="1 2" key="1">
    <citation type="submission" date="2024-03" db="EMBL/GenBank/DDBJ databases">
        <title>First Report of Pectobacterium brasiliscabiei causing potato scab in china.</title>
        <authorList>
            <person name="Handique U."/>
        </authorList>
    </citation>
    <scope>NUCLEOTIDE SEQUENCE [LARGE SCALE GENOMIC DNA]</scope>
    <source>
        <strain evidence="1 2">ZRIMU1503</strain>
    </source>
</reference>
<dbReference type="Proteomes" id="UP001365781">
    <property type="component" value="Unassembled WGS sequence"/>
</dbReference>
<proteinExistence type="predicted"/>
<evidence type="ECO:0000313" key="2">
    <source>
        <dbReference type="Proteomes" id="UP001365781"/>
    </source>
</evidence>
<protein>
    <submittedName>
        <fullName evidence="1">Uncharacterized protein</fullName>
    </submittedName>
</protein>
<sequence>MTGRPSWQTWTIVALERTPTLRPISSHATEERVRPTLMRMSGPTAAVADFPGLYLRGLFTGGRHRAHITPGPVGELPVVDLPTVL</sequence>
<comment type="caution">
    <text evidence="1">The sequence shown here is derived from an EMBL/GenBank/DDBJ whole genome shotgun (WGS) entry which is preliminary data.</text>
</comment>